<reference evidence="1" key="2">
    <citation type="submission" date="2015-03" db="UniProtKB">
        <authorList>
            <consortium name="EnsemblPlants"/>
        </authorList>
    </citation>
    <scope>IDENTIFICATION</scope>
</reference>
<dbReference type="HOGENOM" id="CLU_126795_0_0_1"/>
<evidence type="ECO:0000313" key="2">
    <source>
        <dbReference type="Proteomes" id="UP000032141"/>
    </source>
</evidence>
<sequence length="159" mass="17988">MASSSAPLLTHLEAEDTSSTLTFDTIVEQSLSDFGLRQILQIMFVGLAFTFDSMQIFITVFTDAYPTWNCLDHTICNPDTTNMCGLPRSAWDWDNGFRGKSVISEFDLECSSSFLRGLPTSAFYMGSIVLDKLQSYLSNKLFKKERGITYTNRFRIKIS</sequence>
<keyword evidence="2" id="KW-1185">Reference proteome</keyword>
<reference evidence="1 2" key="1">
    <citation type="journal article" date="2014" name="Genome Biol.">
        <title>Transcriptome and methylome profiling reveals relics of genome dominance in the mesopolyploid Brassica oleracea.</title>
        <authorList>
            <person name="Parkin I.A."/>
            <person name="Koh C."/>
            <person name="Tang H."/>
            <person name="Robinson S.J."/>
            <person name="Kagale S."/>
            <person name="Clarke W.E."/>
            <person name="Town C.D."/>
            <person name="Nixon J."/>
            <person name="Krishnakumar V."/>
            <person name="Bidwell S.L."/>
            <person name="Denoeud F."/>
            <person name="Belcram H."/>
            <person name="Links M.G."/>
            <person name="Just J."/>
            <person name="Clarke C."/>
            <person name="Bender T."/>
            <person name="Huebert T."/>
            <person name="Mason A.S."/>
            <person name="Pires J.C."/>
            <person name="Barker G."/>
            <person name="Moore J."/>
            <person name="Walley P.G."/>
            <person name="Manoli S."/>
            <person name="Batley J."/>
            <person name="Edwards D."/>
            <person name="Nelson M.N."/>
            <person name="Wang X."/>
            <person name="Paterson A.H."/>
            <person name="King G."/>
            <person name="Bancroft I."/>
            <person name="Chalhoub B."/>
            <person name="Sharpe A.G."/>
        </authorList>
    </citation>
    <scope>NUCLEOTIDE SEQUENCE</scope>
    <source>
        <strain evidence="1 2">cv. TO1000</strain>
    </source>
</reference>
<dbReference type="STRING" id="109376.A0A0D3D1U1"/>
<proteinExistence type="predicted"/>
<name>A0A0D3D1U1_BRAOL</name>
<dbReference type="eggNOG" id="KOG0255">
    <property type="taxonomic scope" value="Eukaryota"/>
</dbReference>
<dbReference type="EnsemblPlants" id="Bo6g123850.1">
    <property type="protein sequence ID" value="Bo6g123850.1"/>
    <property type="gene ID" value="Bo6g123850"/>
</dbReference>
<dbReference type="AlphaFoldDB" id="A0A0D3D1U1"/>
<accession>A0A0D3D1U1</accession>
<evidence type="ECO:0000313" key="1">
    <source>
        <dbReference type="EnsemblPlants" id="Bo6g123850.1"/>
    </source>
</evidence>
<organism evidence="1 2">
    <name type="scientific">Brassica oleracea var. oleracea</name>
    <dbReference type="NCBI Taxonomy" id="109376"/>
    <lineage>
        <taxon>Eukaryota</taxon>
        <taxon>Viridiplantae</taxon>
        <taxon>Streptophyta</taxon>
        <taxon>Embryophyta</taxon>
        <taxon>Tracheophyta</taxon>
        <taxon>Spermatophyta</taxon>
        <taxon>Magnoliopsida</taxon>
        <taxon>eudicotyledons</taxon>
        <taxon>Gunneridae</taxon>
        <taxon>Pentapetalae</taxon>
        <taxon>rosids</taxon>
        <taxon>malvids</taxon>
        <taxon>Brassicales</taxon>
        <taxon>Brassicaceae</taxon>
        <taxon>Brassiceae</taxon>
        <taxon>Brassica</taxon>
    </lineage>
</organism>
<dbReference type="Gramene" id="Bo6g123850.1">
    <property type="protein sequence ID" value="Bo6g123850.1"/>
    <property type="gene ID" value="Bo6g123850"/>
</dbReference>
<dbReference type="Proteomes" id="UP000032141">
    <property type="component" value="Chromosome C6"/>
</dbReference>
<protein>
    <submittedName>
        <fullName evidence="1">Uncharacterized protein</fullName>
    </submittedName>
</protein>